<reference evidence="2 3" key="1">
    <citation type="submission" date="2023-08" db="EMBL/GenBank/DDBJ databases">
        <title>Annotated Genome Sequence of Vanrija albida AlHP1.</title>
        <authorList>
            <person name="Herzog R."/>
        </authorList>
    </citation>
    <scope>NUCLEOTIDE SEQUENCE [LARGE SCALE GENOMIC DNA]</scope>
    <source>
        <strain evidence="2 3">AlHP1</strain>
    </source>
</reference>
<proteinExistence type="predicted"/>
<dbReference type="EMBL" id="JBBXJM010000001">
    <property type="protein sequence ID" value="KAL1413770.1"/>
    <property type="molecule type" value="Genomic_DNA"/>
</dbReference>
<feature type="region of interest" description="Disordered" evidence="1">
    <location>
        <begin position="90"/>
        <end position="131"/>
    </location>
</feature>
<sequence length="131" mass="14369">MTTPTPSTAALKRLRQLIAQMDQYRARDEPHGRSTAQESVRAEVVSSAASLAHWTWRRARAEEAVRAAADRVAEAQARLAAAEEVLAARRRERDAEVARAERAERAERATSNNVLAAKDVEAAPAMRDPAV</sequence>
<feature type="compositionally biased region" description="Basic and acidic residues" evidence="1">
    <location>
        <begin position="90"/>
        <end position="108"/>
    </location>
</feature>
<evidence type="ECO:0000313" key="2">
    <source>
        <dbReference type="EMBL" id="KAL1413770.1"/>
    </source>
</evidence>
<protein>
    <submittedName>
        <fullName evidence="2">Uncharacterized protein</fullName>
    </submittedName>
</protein>
<evidence type="ECO:0000256" key="1">
    <source>
        <dbReference type="SAM" id="MobiDB-lite"/>
    </source>
</evidence>
<organism evidence="2 3">
    <name type="scientific">Vanrija albida</name>
    <dbReference type="NCBI Taxonomy" id="181172"/>
    <lineage>
        <taxon>Eukaryota</taxon>
        <taxon>Fungi</taxon>
        <taxon>Dikarya</taxon>
        <taxon>Basidiomycota</taxon>
        <taxon>Agaricomycotina</taxon>
        <taxon>Tremellomycetes</taxon>
        <taxon>Trichosporonales</taxon>
        <taxon>Trichosporonaceae</taxon>
        <taxon>Vanrija</taxon>
    </lineage>
</organism>
<comment type="caution">
    <text evidence="2">The sequence shown here is derived from an EMBL/GenBank/DDBJ whole genome shotgun (WGS) entry which is preliminary data.</text>
</comment>
<accession>A0ABR3QGB6</accession>
<keyword evidence="3" id="KW-1185">Reference proteome</keyword>
<dbReference type="Proteomes" id="UP001565368">
    <property type="component" value="Unassembled WGS sequence"/>
</dbReference>
<name>A0ABR3QGB6_9TREE</name>
<dbReference type="RefSeq" id="XP_069213714.1">
    <property type="nucleotide sequence ID" value="XM_069350170.1"/>
</dbReference>
<evidence type="ECO:0000313" key="3">
    <source>
        <dbReference type="Proteomes" id="UP001565368"/>
    </source>
</evidence>
<dbReference type="GeneID" id="95982595"/>
<gene>
    <name evidence="2" type="ORF">Q8F55_001552</name>
</gene>